<proteinExistence type="predicted"/>
<keyword evidence="2" id="KW-1185">Reference proteome</keyword>
<organism evidence="1 2">
    <name type="scientific">Planobispora siamensis</name>
    <dbReference type="NCBI Taxonomy" id="936338"/>
    <lineage>
        <taxon>Bacteria</taxon>
        <taxon>Bacillati</taxon>
        <taxon>Actinomycetota</taxon>
        <taxon>Actinomycetes</taxon>
        <taxon>Streptosporangiales</taxon>
        <taxon>Streptosporangiaceae</taxon>
        <taxon>Planobispora</taxon>
    </lineage>
</organism>
<evidence type="ECO:0000313" key="2">
    <source>
        <dbReference type="Proteomes" id="UP000619788"/>
    </source>
</evidence>
<sequence length="156" mass="16452">MIMRRSAIAVLAAVCVGAGAFLVAPVASLVLTYGCTAEDDRFAAALAGLSVLDAHPVTATPQGERDSNCDNDDRIVTVWQSYRSSGPSADVLSFYRDVAFMDGWEPLLGEDGEETGCFVKSVGGSDLHLSVSMGEEERDADYDVDVSSSMDGGGWC</sequence>
<dbReference type="EMBL" id="BOOJ01000068">
    <property type="protein sequence ID" value="GIH96555.1"/>
    <property type="molecule type" value="Genomic_DNA"/>
</dbReference>
<name>A0A8J3SNM4_9ACTN</name>
<comment type="caution">
    <text evidence="1">The sequence shown here is derived from an EMBL/GenBank/DDBJ whole genome shotgun (WGS) entry which is preliminary data.</text>
</comment>
<reference evidence="1 2" key="1">
    <citation type="submission" date="2021-01" db="EMBL/GenBank/DDBJ databases">
        <title>Whole genome shotgun sequence of Planobispora siamensis NBRC 107568.</title>
        <authorList>
            <person name="Komaki H."/>
            <person name="Tamura T."/>
        </authorList>
    </citation>
    <scope>NUCLEOTIDE SEQUENCE [LARGE SCALE GENOMIC DNA]</scope>
    <source>
        <strain evidence="1 2">NBRC 107568</strain>
    </source>
</reference>
<dbReference type="PROSITE" id="PS51257">
    <property type="entry name" value="PROKAR_LIPOPROTEIN"/>
    <property type="match status" value="1"/>
</dbReference>
<protein>
    <recommendedName>
        <fullName evidence="3">Lipoprotein</fullName>
    </recommendedName>
</protein>
<gene>
    <name evidence="1" type="ORF">Psi01_71850</name>
</gene>
<evidence type="ECO:0000313" key="1">
    <source>
        <dbReference type="EMBL" id="GIH96555.1"/>
    </source>
</evidence>
<dbReference type="AlphaFoldDB" id="A0A8J3SNM4"/>
<dbReference type="Proteomes" id="UP000619788">
    <property type="component" value="Unassembled WGS sequence"/>
</dbReference>
<accession>A0A8J3SNM4</accession>
<evidence type="ECO:0008006" key="3">
    <source>
        <dbReference type="Google" id="ProtNLM"/>
    </source>
</evidence>